<proteinExistence type="predicted"/>
<organism evidence="1 2">
    <name type="scientific">Ectopseudomonas mendocina</name>
    <name type="common">Pseudomonas mendocina</name>
    <dbReference type="NCBI Taxonomy" id="300"/>
    <lineage>
        <taxon>Bacteria</taxon>
        <taxon>Pseudomonadati</taxon>
        <taxon>Pseudomonadota</taxon>
        <taxon>Gammaproteobacteria</taxon>
        <taxon>Pseudomonadales</taxon>
        <taxon>Pseudomonadaceae</taxon>
        <taxon>Ectopseudomonas</taxon>
    </lineage>
</organism>
<name>A0ABD7RQY5_ECTME</name>
<evidence type="ECO:0000313" key="1">
    <source>
        <dbReference type="EMBL" id="TRO10671.1"/>
    </source>
</evidence>
<protein>
    <submittedName>
        <fullName evidence="1">Uncharacterized protein</fullName>
    </submittedName>
</protein>
<dbReference type="EMBL" id="SCFV01000020">
    <property type="protein sequence ID" value="TRO10671.1"/>
    <property type="molecule type" value="Genomic_DNA"/>
</dbReference>
<gene>
    <name evidence="1" type="ORF">EQ836_25215</name>
</gene>
<reference evidence="1 2" key="1">
    <citation type="submission" date="2019-01" db="EMBL/GenBank/DDBJ databases">
        <title>Whole genome shotgun sequencing of Pseudomonas spp. isolated by its ability to degrade furfural.</title>
        <authorList>
            <person name="Donoso R."/>
            <person name="Farkas C."/>
            <person name="Villegas P."/>
            <person name="Gonzales-Toro F."/>
            <person name="Guajardo-Parra M."/>
            <person name="Araya-Nail M."/>
            <person name="Morgante V."/>
            <person name="Perez-Pantoja D."/>
        </authorList>
    </citation>
    <scope>NUCLEOTIDE SEQUENCE [LARGE SCALE GENOMIC DNA]</scope>
    <source>
        <strain evidence="1 2">VN231</strain>
    </source>
</reference>
<comment type="caution">
    <text evidence="1">The sequence shown here is derived from an EMBL/GenBank/DDBJ whole genome shotgun (WGS) entry which is preliminary data.</text>
</comment>
<accession>A0ABD7RQY5</accession>
<sequence>MNLTRIYLDTAFTVPATSRLRYLGGMAALNLPGPNGTGDWHMTQTFFRPRVKRSRSFISGVGCSTDTTPILGDAGIYDCTAILDGLGIHHESAIAYAANHARAIVDLVLAAVLRGESPDFVVLDDWMPRDTDKQQVFDLLLKAIPHLTNEQQKRVQEWRKVNTA</sequence>
<dbReference type="Proteomes" id="UP000317327">
    <property type="component" value="Unassembled WGS sequence"/>
</dbReference>
<dbReference type="AlphaFoldDB" id="A0ABD7RQY5"/>
<evidence type="ECO:0000313" key="2">
    <source>
        <dbReference type="Proteomes" id="UP000317327"/>
    </source>
</evidence>